<gene>
    <name evidence="1" type="ORF">NBRC111894_1120</name>
</gene>
<accession>A0A4Y1Z967</accession>
<proteinExistence type="predicted"/>
<dbReference type="EMBL" id="BEXB01000006">
    <property type="protein sequence ID" value="GAY75566.1"/>
    <property type="molecule type" value="Genomic_DNA"/>
</dbReference>
<evidence type="ECO:0000313" key="2">
    <source>
        <dbReference type="Proteomes" id="UP000319716"/>
    </source>
</evidence>
<comment type="caution">
    <text evidence="1">The sequence shown here is derived from an EMBL/GenBank/DDBJ whole genome shotgun (WGS) entry which is preliminary data.</text>
</comment>
<sequence>MWQSLAYYDGRLHLYTLDIKSYFFQANVSTLFRLPTALEEDTLPYHRVVNE</sequence>
<reference evidence="1 2" key="1">
    <citation type="submission" date="2017-11" db="EMBL/GenBank/DDBJ databases">
        <title>Draft Genome Sequence of Sporolactobacillus inulinus NBRC 111894 Isolated from Koso, a Japanese Sugar-Vegetable Fermented Beverage.</title>
        <authorList>
            <person name="Chiou T.Y."/>
            <person name="Oshima K."/>
            <person name="Suda W."/>
            <person name="Hattori M."/>
            <person name="Takahashi T."/>
        </authorList>
    </citation>
    <scope>NUCLEOTIDE SEQUENCE [LARGE SCALE GENOMIC DNA]</scope>
    <source>
        <strain evidence="1 2">NBRC111894</strain>
    </source>
</reference>
<dbReference type="AlphaFoldDB" id="A0A4Y1Z967"/>
<dbReference type="Proteomes" id="UP000319716">
    <property type="component" value="Unassembled WGS sequence"/>
</dbReference>
<evidence type="ECO:0000313" key="1">
    <source>
        <dbReference type="EMBL" id="GAY75566.1"/>
    </source>
</evidence>
<organism evidence="1 2">
    <name type="scientific">Sporolactobacillus inulinus</name>
    <dbReference type="NCBI Taxonomy" id="2078"/>
    <lineage>
        <taxon>Bacteria</taxon>
        <taxon>Bacillati</taxon>
        <taxon>Bacillota</taxon>
        <taxon>Bacilli</taxon>
        <taxon>Bacillales</taxon>
        <taxon>Sporolactobacillaceae</taxon>
        <taxon>Sporolactobacillus</taxon>
    </lineage>
</organism>
<protein>
    <submittedName>
        <fullName evidence="1">Uncharacterized protein</fullName>
    </submittedName>
</protein>
<name>A0A4Y1Z967_9BACL</name>